<dbReference type="InterPro" id="IPR036117">
    <property type="entry name" value="DhaL_dom_sf"/>
</dbReference>
<feature type="domain" description="DhaL" evidence="1">
    <location>
        <begin position="7"/>
        <end position="214"/>
    </location>
</feature>
<dbReference type="InterPro" id="IPR033470">
    <property type="entry name" value="FakA-like_C"/>
</dbReference>
<dbReference type="Pfam" id="PF13684">
    <property type="entry name" value="FakA-like_C"/>
    <property type="match status" value="1"/>
</dbReference>
<comment type="caution">
    <text evidence="2">The sequence shown here is derived from an EMBL/GenBank/DDBJ whole genome shotgun (WGS) entry which is preliminary data.</text>
</comment>
<dbReference type="Gene3D" id="1.25.40.340">
    <property type="match status" value="1"/>
</dbReference>
<protein>
    <recommendedName>
        <fullName evidence="1">DhaL domain-containing protein</fullName>
    </recommendedName>
</protein>
<dbReference type="SMART" id="SM01120">
    <property type="entry name" value="Dak2"/>
    <property type="match status" value="1"/>
</dbReference>
<dbReference type="PANTHER" id="PTHR33434">
    <property type="entry name" value="DEGV DOMAIN-CONTAINING PROTEIN DR_1986-RELATED"/>
    <property type="match status" value="1"/>
</dbReference>
<reference evidence="2 3" key="1">
    <citation type="submission" date="2016-10" db="EMBL/GenBank/DDBJ databases">
        <title>Genome sequence of Streptomyces gilvigriseus MUSC 26.</title>
        <authorList>
            <person name="Lee L.-H."/>
            <person name="Ser H.-L."/>
        </authorList>
    </citation>
    <scope>NUCLEOTIDE SEQUENCE [LARGE SCALE GENOMIC DNA]</scope>
    <source>
        <strain evidence="2 3">MUSC 26</strain>
    </source>
</reference>
<dbReference type="GO" id="GO:0006071">
    <property type="term" value="P:glycerol metabolic process"/>
    <property type="evidence" value="ECO:0007669"/>
    <property type="project" value="InterPro"/>
</dbReference>
<keyword evidence="3" id="KW-1185">Reference proteome</keyword>
<gene>
    <name evidence="2" type="ORF">BIV57_14705</name>
</gene>
<dbReference type="Proteomes" id="UP000243342">
    <property type="component" value="Unassembled WGS sequence"/>
</dbReference>
<dbReference type="PROSITE" id="PS51480">
    <property type="entry name" value="DHAL"/>
    <property type="match status" value="1"/>
</dbReference>
<dbReference type="Pfam" id="PF21645">
    <property type="entry name" value="FakA-like_M"/>
    <property type="match status" value="1"/>
</dbReference>
<dbReference type="GO" id="GO:0004371">
    <property type="term" value="F:glycerone kinase activity"/>
    <property type="evidence" value="ECO:0007669"/>
    <property type="project" value="InterPro"/>
</dbReference>
<dbReference type="InterPro" id="IPR050270">
    <property type="entry name" value="DegV_domain_contain"/>
</dbReference>
<evidence type="ECO:0000259" key="1">
    <source>
        <dbReference type="PROSITE" id="PS51480"/>
    </source>
</evidence>
<proteinExistence type="predicted"/>
<organism evidence="2 3">
    <name type="scientific">Mangrovactinospora gilvigrisea</name>
    <dbReference type="NCBI Taxonomy" id="1428644"/>
    <lineage>
        <taxon>Bacteria</taxon>
        <taxon>Bacillati</taxon>
        <taxon>Actinomycetota</taxon>
        <taxon>Actinomycetes</taxon>
        <taxon>Kitasatosporales</taxon>
        <taxon>Streptomycetaceae</taxon>
        <taxon>Mangrovactinospora</taxon>
    </lineage>
</organism>
<dbReference type="SMART" id="SM01121">
    <property type="entry name" value="Dak1_2"/>
    <property type="match status" value="1"/>
</dbReference>
<sequence>MPSLTADMVRQWAAAGLRALERHRAEINGLNVYPVPDADTGTNLHLTFGAAVAELDACLDERPGAGPGDAVRALARGAQLGARGNSGAIIAQLLRGAAEVLAPADDDAGFDAARLGRALRRAADRGYEAVAAPVEGTVLSVVSAAADAAEEALRGAPAGSASGRGRTITTVLAAIEGAERALLRTPEQLDVLGRAGVVDAGGRGLTVLLGALAETVVGRAFDARAFEARAALASTTAVPAAGCETPRPAPDAPSPGYEVVYLLDAADAAVAALRVRLAALGDSLVVVGGDGLWTVHLHTDEPGAAVEAGVETGRPHRIRIEHFGATAAAAGEAGTVPAHADGHRPREGRTVLALADGPGLADVLSGAGATVLTGEADARRATRTVLDSGAAEAVLLPGGPGRWEAFLAAAAELEEAGVHARVVPSESPVQSLAALAVHEPARALDEDAAAMSEAAAATGCAALLPAGDGTVRGVLGPDTAAEPVVTAPDAETAGCLLLDRLLSDGGELLTLLPGADAPLGLAAALRRHAEELRPDTETVILPGGHPATLLTIGLE</sequence>
<dbReference type="InterPro" id="IPR004007">
    <property type="entry name" value="DhaL_dom"/>
</dbReference>
<dbReference type="Pfam" id="PF02734">
    <property type="entry name" value="Dak2"/>
    <property type="match status" value="1"/>
</dbReference>
<evidence type="ECO:0000313" key="3">
    <source>
        <dbReference type="Proteomes" id="UP000243342"/>
    </source>
</evidence>
<dbReference type="PANTHER" id="PTHR33434:SF4">
    <property type="entry name" value="PHOSPHATASE PROTEIN"/>
    <property type="match status" value="1"/>
</dbReference>
<dbReference type="InterPro" id="IPR048394">
    <property type="entry name" value="FakA-like_M"/>
</dbReference>
<accession>A0A1J7BTF5</accession>
<dbReference type="EMBL" id="MLCF01000080">
    <property type="protein sequence ID" value="OIV36737.1"/>
    <property type="molecule type" value="Genomic_DNA"/>
</dbReference>
<dbReference type="SUPFAM" id="SSF101473">
    <property type="entry name" value="DhaL-like"/>
    <property type="match status" value="1"/>
</dbReference>
<dbReference type="AlphaFoldDB" id="A0A1J7BTF5"/>
<name>A0A1J7BTF5_9ACTN</name>
<dbReference type="STRING" id="1428644.BIV57_14705"/>
<evidence type="ECO:0000313" key="2">
    <source>
        <dbReference type="EMBL" id="OIV36737.1"/>
    </source>
</evidence>